<keyword evidence="2" id="KW-1185">Reference proteome</keyword>
<proteinExistence type="predicted"/>
<name>A0A284QJZ6_ARMOS</name>
<sequence length="76" mass="8636">MQSKLNANLELHRCHPVRPKSEHWLFCLADFVSVTTTTDEREPARQQELASLGCLCDRPPSKHSRLGNLRQLVVVA</sequence>
<dbReference type="Proteomes" id="UP000219338">
    <property type="component" value="Unassembled WGS sequence"/>
</dbReference>
<evidence type="ECO:0000313" key="1">
    <source>
        <dbReference type="EMBL" id="SJK96785.1"/>
    </source>
</evidence>
<protein>
    <submittedName>
        <fullName evidence="1">Uncharacterized protein</fullName>
    </submittedName>
</protein>
<reference evidence="2" key="1">
    <citation type="journal article" date="2017" name="Nat. Ecol. Evol.">
        <title>Genome expansion and lineage-specific genetic innovations in the forest pathogenic fungi Armillaria.</title>
        <authorList>
            <person name="Sipos G."/>
            <person name="Prasanna A.N."/>
            <person name="Walter M.C."/>
            <person name="O'Connor E."/>
            <person name="Balint B."/>
            <person name="Krizsan K."/>
            <person name="Kiss B."/>
            <person name="Hess J."/>
            <person name="Varga T."/>
            <person name="Slot J."/>
            <person name="Riley R."/>
            <person name="Boka B."/>
            <person name="Rigling D."/>
            <person name="Barry K."/>
            <person name="Lee J."/>
            <person name="Mihaltcheva S."/>
            <person name="LaButti K."/>
            <person name="Lipzen A."/>
            <person name="Waldron R."/>
            <person name="Moloney N.M."/>
            <person name="Sperisen C."/>
            <person name="Kredics L."/>
            <person name="Vagvoelgyi C."/>
            <person name="Patrignani A."/>
            <person name="Fitzpatrick D."/>
            <person name="Nagy I."/>
            <person name="Doyle S."/>
            <person name="Anderson J.B."/>
            <person name="Grigoriev I.V."/>
            <person name="Gueldener U."/>
            <person name="Muensterkoetter M."/>
            <person name="Nagy L.G."/>
        </authorList>
    </citation>
    <scope>NUCLEOTIDE SEQUENCE [LARGE SCALE GENOMIC DNA]</scope>
    <source>
        <strain evidence="2">C18/9</strain>
    </source>
</reference>
<accession>A0A284QJZ6</accession>
<gene>
    <name evidence="1" type="ORF">ARMOST_00031</name>
</gene>
<dbReference type="EMBL" id="FUEG01000001">
    <property type="protein sequence ID" value="SJK96785.1"/>
    <property type="molecule type" value="Genomic_DNA"/>
</dbReference>
<evidence type="ECO:0000313" key="2">
    <source>
        <dbReference type="Proteomes" id="UP000219338"/>
    </source>
</evidence>
<organism evidence="1 2">
    <name type="scientific">Armillaria ostoyae</name>
    <name type="common">Armillaria root rot fungus</name>
    <dbReference type="NCBI Taxonomy" id="47428"/>
    <lineage>
        <taxon>Eukaryota</taxon>
        <taxon>Fungi</taxon>
        <taxon>Dikarya</taxon>
        <taxon>Basidiomycota</taxon>
        <taxon>Agaricomycotina</taxon>
        <taxon>Agaricomycetes</taxon>
        <taxon>Agaricomycetidae</taxon>
        <taxon>Agaricales</taxon>
        <taxon>Marasmiineae</taxon>
        <taxon>Physalacriaceae</taxon>
        <taxon>Armillaria</taxon>
    </lineage>
</organism>
<dbReference type="AlphaFoldDB" id="A0A284QJZ6"/>